<dbReference type="Proteomes" id="UP001597418">
    <property type="component" value="Unassembled WGS sequence"/>
</dbReference>
<dbReference type="PROSITE" id="PS51186">
    <property type="entry name" value="GNAT"/>
    <property type="match status" value="1"/>
</dbReference>
<organism evidence="2 3">
    <name type="scientific">Sphingobacterium populi</name>
    <dbReference type="NCBI Taxonomy" id="1812824"/>
    <lineage>
        <taxon>Bacteria</taxon>
        <taxon>Pseudomonadati</taxon>
        <taxon>Bacteroidota</taxon>
        <taxon>Sphingobacteriia</taxon>
        <taxon>Sphingobacteriales</taxon>
        <taxon>Sphingobacteriaceae</taxon>
        <taxon>Sphingobacterium</taxon>
    </lineage>
</organism>
<dbReference type="Gene3D" id="3.40.630.30">
    <property type="match status" value="1"/>
</dbReference>
<evidence type="ECO:0000313" key="2">
    <source>
        <dbReference type="EMBL" id="MFD2742086.1"/>
    </source>
</evidence>
<name>A0ABW5UAV0_9SPHI</name>
<reference evidence="3" key="1">
    <citation type="journal article" date="2019" name="Int. J. Syst. Evol. Microbiol.">
        <title>The Global Catalogue of Microorganisms (GCM) 10K type strain sequencing project: providing services to taxonomists for standard genome sequencing and annotation.</title>
        <authorList>
            <consortium name="The Broad Institute Genomics Platform"/>
            <consortium name="The Broad Institute Genome Sequencing Center for Infectious Disease"/>
            <person name="Wu L."/>
            <person name="Ma J."/>
        </authorList>
    </citation>
    <scope>NUCLEOTIDE SEQUENCE [LARGE SCALE GENOMIC DNA]</scope>
    <source>
        <strain evidence="3">KCTC 42247</strain>
    </source>
</reference>
<accession>A0ABW5UAV0</accession>
<comment type="caution">
    <text evidence="2">The sequence shown here is derived from an EMBL/GenBank/DDBJ whole genome shotgun (WGS) entry which is preliminary data.</text>
</comment>
<protein>
    <submittedName>
        <fullName evidence="2">GNAT family N-acetyltransferase</fullName>
    </submittedName>
</protein>
<proteinExistence type="predicted"/>
<dbReference type="Pfam" id="PF13673">
    <property type="entry name" value="Acetyltransf_10"/>
    <property type="match status" value="1"/>
</dbReference>
<dbReference type="SUPFAM" id="SSF55729">
    <property type="entry name" value="Acyl-CoA N-acyltransferases (Nat)"/>
    <property type="match status" value="1"/>
</dbReference>
<evidence type="ECO:0000259" key="1">
    <source>
        <dbReference type="PROSITE" id="PS51186"/>
    </source>
</evidence>
<gene>
    <name evidence="2" type="ORF">ACFSQ6_01610</name>
</gene>
<evidence type="ECO:0000313" key="3">
    <source>
        <dbReference type="Proteomes" id="UP001597418"/>
    </source>
</evidence>
<sequence>MPLQKELLWTLLPFNELSTTELYEILRSRSEVFVVEQNCIYQDLDSKDLQCLHLIGREEVAGPLAAYTRIVPPGISFTEPSIGRVLTTAAFRRHSYGKQLMLKSIEVVKAHFPHQGIRIGAQTYLDQFYQSLGFKPDGEKYDEDGIEHVEMCYTQHT</sequence>
<dbReference type="InterPro" id="IPR016181">
    <property type="entry name" value="Acyl_CoA_acyltransferase"/>
</dbReference>
<feature type="domain" description="N-acetyltransferase" evidence="1">
    <location>
        <begin position="12"/>
        <end position="156"/>
    </location>
</feature>
<dbReference type="InterPro" id="IPR000182">
    <property type="entry name" value="GNAT_dom"/>
</dbReference>
<dbReference type="EMBL" id="JBHUMB010000005">
    <property type="protein sequence ID" value="MFD2742086.1"/>
    <property type="molecule type" value="Genomic_DNA"/>
</dbReference>
<dbReference type="RefSeq" id="WP_066753464.1">
    <property type="nucleotide sequence ID" value="NZ_JBHUMB010000005.1"/>
</dbReference>
<keyword evidence="3" id="KW-1185">Reference proteome</keyword>